<protein>
    <submittedName>
        <fullName evidence="1">Uncharacterized protein</fullName>
    </submittedName>
</protein>
<dbReference type="EMBL" id="QRVJ01000027">
    <property type="protein sequence ID" value="RGS33723.1"/>
    <property type="molecule type" value="Genomic_DNA"/>
</dbReference>
<proteinExistence type="predicted"/>
<dbReference type="AlphaFoldDB" id="A0A412I9K0"/>
<dbReference type="Proteomes" id="UP000283341">
    <property type="component" value="Unassembled WGS sequence"/>
</dbReference>
<evidence type="ECO:0000313" key="1">
    <source>
        <dbReference type="EMBL" id="RGS33723.1"/>
    </source>
</evidence>
<accession>A0A412I9K0</accession>
<evidence type="ECO:0000313" key="2">
    <source>
        <dbReference type="Proteomes" id="UP000283341"/>
    </source>
</evidence>
<name>A0A412I9K0_9BACE</name>
<organism evidence="1 2">
    <name type="scientific">Bacteroides cellulosilyticus</name>
    <dbReference type="NCBI Taxonomy" id="246787"/>
    <lineage>
        <taxon>Bacteria</taxon>
        <taxon>Pseudomonadati</taxon>
        <taxon>Bacteroidota</taxon>
        <taxon>Bacteroidia</taxon>
        <taxon>Bacteroidales</taxon>
        <taxon>Bacteroidaceae</taxon>
        <taxon>Bacteroides</taxon>
    </lineage>
</organism>
<reference evidence="1 2" key="1">
    <citation type="submission" date="2018-08" db="EMBL/GenBank/DDBJ databases">
        <title>A genome reference for cultivated species of the human gut microbiota.</title>
        <authorList>
            <person name="Zou Y."/>
            <person name="Xue W."/>
            <person name="Luo G."/>
        </authorList>
    </citation>
    <scope>NUCLEOTIDE SEQUENCE [LARGE SCALE GENOMIC DNA]</scope>
    <source>
        <strain evidence="1 2">AF22-3AC</strain>
    </source>
</reference>
<sequence length="71" mass="8036">MQITEQKTTVLTAADGKVLRRISDGHMFGKEIYLGYTYYLGGKPLDEPLMELPEHYEEVDEPEESAAETAE</sequence>
<comment type="caution">
    <text evidence="1">The sequence shown here is derived from an EMBL/GenBank/DDBJ whole genome shotgun (WGS) entry which is preliminary data.</text>
</comment>
<gene>
    <name evidence="1" type="ORF">DWX97_20990</name>
</gene>